<dbReference type="EMBL" id="AZEX01000063">
    <property type="protein sequence ID" value="KRL58823.1"/>
    <property type="molecule type" value="Genomic_DNA"/>
</dbReference>
<dbReference type="PANTHER" id="PTHR30037:SF4">
    <property type="entry name" value="DNA-3-METHYLADENINE GLYCOSYLASE I"/>
    <property type="match status" value="1"/>
</dbReference>
<dbReference type="OrthoDB" id="9807664at2"/>
<dbReference type="PANTHER" id="PTHR30037">
    <property type="entry name" value="DNA-3-METHYLADENINE GLYCOSYLASE 1"/>
    <property type="match status" value="1"/>
</dbReference>
<dbReference type="SUPFAM" id="SSF48150">
    <property type="entry name" value="DNA-glycosylase"/>
    <property type="match status" value="1"/>
</dbReference>
<evidence type="ECO:0000313" key="2">
    <source>
        <dbReference type="EMBL" id="KRL58823.1"/>
    </source>
</evidence>
<keyword evidence="1" id="KW-1133">Transmembrane helix</keyword>
<dbReference type="AlphaFoldDB" id="A0A0R1RP66"/>
<dbReference type="eggNOG" id="COG2818">
    <property type="taxonomic scope" value="Bacteria"/>
</dbReference>
<comment type="caution">
    <text evidence="2">The sequence shown here is derived from an EMBL/GenBank/DDBJ whole genome shotgun (WGS) entry which is preliminary data.</text>
</comment>
<reference evidence="2 3" key="1">
    <citation type="journal article" date="2015" name="Genome Announc.">
        <title>Expanding the biotechnology potential of lactobacilli through comparative genomics of 213 strains and associated genera.</title>
        <authorList>
            <person name="Sun Z."/>
            <person name="Harris H.M."/>
            <person name="McCann A."/>
            <person name="Guo C."/>
            <person name="Argimon S."/>
            <person name="Zhang W."/>
            <person name="Yang X."/>
            <person name="Jeffery I.B."/>
            <person name="Cooney J.C."/>
            <person name="Kagawa T.F."/>
            <person name="Liu W."/>
            <person name="Song Y."/>
            <person name="Salvetti E."/>
            <person name="Wrobel A."/>
            <person name="Rasinkangas P."/>
            <person name="Parkhill J."/>
            <person name="Rea M.C."/>
            <person name="O'Sullivan O."/>
            <person name="Ritari J."/>
            <person name="Douillard F.P."/>
            <person name="Paul Ross R."/>
            <person name="Yang R."/>
            <person name="Briner A.E."/>
            <person name="Felis G.E."/>
            <person name="de Vos W.M."/>
            <person name="Barrangou R."/>
            <person name="Klaenhammer T.R."/>
            <person name="Caufield P.W."/>
            <person name="Cui Y."/>
            <person name="Zhang H."/>
            <person name="O'Toole P.W."/>
        </authorList>
    </citation>
    <scope>NUCLEOTIDE SEQUENCE [LARGE SCALE GENOMIC DNA]</scope>
    <source>
        <strain evidence="2 3">DSM 14340</strain>
    </source>
</reference>
<proteinExistence type="predicted"/>
<feature type="transmembrane region" description="Helical" evidence="1">
    <location>
        <begin position="159"/>
        <end position="178"/>
    </location>
</feature>
<name>A0A0R1RP66_9LACO</name>
<dbReference type="InterPro" id="IPR005019">
    <property type="entry name" value="Adenine_glyco"/>
</dbReference>
<organism evidence="2 3">
    <name type="scientific">Latilactobacillus fuchuensis DSM 14340 = JCM 11249</name>
    <dbReference type="NCBI Taxonomy" id="1423747"/>
    <lineage>
        <taxon>Bacteria</taxon>
        <taxon>Bacillati</taxon>
        <taxon>Bacillota</taxon>
        <taxon>Bacilli</taxon>
        <taxon>Lactobacillales</taxon>
        <taxon>Lactobacillaceae</taxon>
        <taxon>Latilactobacillus</taxon>
    </lineage>
</organism>
<dbReference type="RefSeq" id="WP_025083531.1">
    <property type="nucleotide sequence ID" value="NZ_AZEX01000063.1"/>
</dbReference>
<feature type="transmembrane region" description="Helical" evidence="1">
    <location>
        <begin position="33"/>
        <end position="52"/>
    </location>
</feature>
<evidence type="ECO:0000256" key="1">
    <source>
        <dbReference type="SAM" id="Phobius"/>
    </source>
</evidence>
<dbReference type="InterPro" id="IPR052891">
    <property type="entry name" value="DNA-3mA_glycosylase"/>
</dbReference>
<keyword evidence="1" id="KW-0472">Membrane</keyword>
<evidence type="ECO:0000313" key="3">
    <source>
        <dbReference type="Proteomes" id="UP000051264"/>
    </source>
</evidence>
<dbReference type="InterPro" id="IPR011257">
    <property type="entry name" value="DNA_glycosylase"/>
</dbReference>
<dbReference type="GO" id="GO:0006284">
    <property type="term" value="P:base-excision repair"/>
    <property type="evidence" value="ECO:0007669"/>
    <property type="project" value="InterPro"/>
</dbReference>
<dbReference type="PATRIC" id="fig|1423747.3.peg.26"/>
<sequence>MVELSAQQQFETNPDGVQAYQAYFGTPTYDDRLWFVLLTVGVFQVGLSWQAAASKLPVYRAVFAGMSIEEVAQFDEADVERLQQDERLIRNPRKIRAVIQNARAILAIQATGISFSEFLWDFVGGQPQLLLMSDSGVTERSAPISTQLAKALKKRGFKFVGPVVTHMMMLAGGLLQVADD</sequence>
<dbReference type="Gene3D" id="1.10.340.30">
    <property type="entry name" value="Hypothetical protein, domain 2"/>
    <property type="match status" value="1"/>
</dbReference>
<accession>A0A0R1RP66</accession>
<dbReference type="STRING" id="1423747.FC69_GL000025"/>
<dbReference type="Pfam" id="PF03352">
    <property type="entry name" value="Adenine_glyco"/>
    <property type="match status" value="1"/>
</dbReference>
<dbReference type="GO" id="GO:0008725">
    <property type="term" value="F:DNA-3-methyladenine glycosylase activity"/>
    <property type="evidence" value="ECO:0007669"/>
    <property type="project" value="InterPro"/>
</dbReference>
<keyword evidence="1" id="KW-0812">Transmembrane</keyword>
<gene>
    <name evidence="2" type="ORF">FC69_GL000025</name>
</gene>
<dbReference type="Proteomes" id="UP000051264">
    <property type="component" value="Unassembled WGS sequence"/>
</dbReference>
<protein>
    <submittedName>
        <fullName evidence="2">Methyladenine glycosylase family protein</fullName>
    </submittedName>
</protein>